<evidence type="ECO:0008006" key="4">
    <source>
        <dbReference type="Google" id="ProtNLM"/>
    </source>
</evidence>
<sequence length="324" mass="37901">RYPQTTNMSEEASIPTSFDGNQKEILDGTETNEVSGLIEETEQLLNSMQSPHGSDEREIAKKKCEEFANDTKPYQLFNIYKSPTFSIDLRSLALDNLFKLFWSYDGWKACRSTWEKEKIDEFCHDVIQSFPIEMDDMRKEKLARMIGMNVARGKYWADKAKWEELEKYMKDWSISENEVEQKNALMIAAFSPMEVWNKSEVRFVMEKWLITPSSSLRKTALYALHNFINRDEWALESLPRLLPILSKIMDEGWTGDEQCLAIGCIYSLNWLDHSIHIESNINFLFSFFKRFDNMAIVPLGEMYKEIKCNGNIWGCNVASHYYNV</sequence>
<feature type="non-terminal residue" evidence="2">
    <location>
        <position position="1"/>
    </location>
</feature>
<keyword evidence="3" id="KW-1185">Reference proteome</keyword>
<feature type="region of interest" description="Disordered" evidence="1">
    <location>
        <begin position="1"/>
        <end position="30"/>
    </location>
</feature>
<evidence type="ECO:0000313" key="2">
    <source>
        <dbReference type="EMBL" id="GMS89075.1"/>
    </source>
</evidence>
<dbReference type="Gene3D" id="1.25.10.10">
    <property type="entry name" value="Leucine-rich Repeat Variant"/>
    <property type="match status" value="1"/>
</dbReference>
<dbReference type="SUPFAM" id="SSF48371">
    <property type="entry name" value="ARM repeat"/>
    <property type="match status" value="1"/>
</dbReference>
<dbReference type="InterPro" id="IPR011989">
    <property type="entry name" value="ARM-like"/>
</dbReference>
<comment type="caution">
    <text evidence="2">The sequence shown here is derived from an EMBL/GenBank/DDBJ whole genome shotgun (WGS) entry which is preliminary data.</text>
</comment>
<organism evidence="2 3">
    <name type="scientific">Pristionchus entomophagus</name>
    <dbReference type="NCBI Taxonomy" id="358040"/>
    <lineage>
        <taxon>Eukaryota</taxon>
        <taxon>Metazoa</taxon>
        <taxon>Ecdysozoa</taxon>
        <taxon>Nematoda</taxon>
        <taxon>Chromadorea</taxon>
        <taxon>Rhabditida</taxon>
        <taxon>Rhabditina</taxon>
        <taxon>Diplogasteromorpha</taxon>
        <taxon>Diplogasteroidea</taxon>
        <taxon>Neodiplogasteridae</taxon>
        <taxon>Pristionchus</taxon>
    </lineage>
</organism>
<accession>A0AAV5T0T8</accession>
<evidence type="ECO:0000313" key="3">
    <source>
        <dbReference type="Proteomes" id="UP001432027"/>
    </source>
</evidence>
<dbReference type="InterPro" id="IPR016024">
    <property type="entry name" value="ARM-type_fold"/>
</dbReference>
<feature type="compositionally biased region" description="Polar residues" evidence="1">
    <location>
        <begin position="1"/>
        <end position="20"/>
    </location>
</feature>
<name>A0AAV5T0T8_9BILA</name>
<evidence type="ECO:0000256" key="1">
    <source>
        <dbReference type="SAM" id="MobiDB-lite"/>
    </source>
</evidence>
<gene>
    <name evidence="2" type="ORF">PENTCL1PPCAC_11250</name>
</gene>
<reference evidence="2" key="1">
    <citation type="submission" date="2023-10" db="EMBL/GenBank/DDBJ databases">
        <title>Genome assembly of Pristionchus species.</title>
        <authorList>
            <person name="Yoshida K."/>
            <person name="Sommer R.J."/>
        </authorList>
    </citation>
    <scope>NUCLEOTIDE SEQUENCE</scope>
    <source>
        <strain evidence="2">RS0144</strain>
    </source>
</reference>
<protein>
    <recommendedName>
        <fullName evidence="4">HEAT domain-containing protein</fullName>
    </recommendedName>
</protein>
<proteinExistence type="predicted"/>
<dbReference type="EMBL" id="BTSX01000003">
    <property type="protein sequence ID" value="GMS89075.1"/>
    <property type="molecule type" value="Genomic_DNA"/>
</dbReference>
<dbReference type="AlphaFoldDB" id="A0AAV5T0T8"/>
<dbReference type="Proteomes" id="UP001432027">
    <property type="component" value="Unassembled WGS sequence"/>
</dbReference>